<evidence type="ECO:0000313" key="1">
    <source>
        <dbReference type="EMBL" id="VVN78695.1"/>
    </source>
</evidence>
<dbReference type="Proteomes" id="UP000326557">
    <property type="component" value="Unassembled WGS sequence"/>
</dbReference>
<dbReference type="OrthoDB" id="6902589at2"/>
<dbReference type="EMBL" id="CABVHP010000002">
    <property type="protein sequence ID" value="VVN78695.1"/>
    <property type="molecule type" value="Genomic_DNA"/>
</dbReference>
<proteinExistence type="predicted"/>
<name>A0A5E7AJN8_PSEFL</name>
<gene>
    <name evidence="1" type="ORF">PS704_00919</name>
</gene>
<evidence type="ECO:0000313" key="2">
    <source>
        <dbReference type="Proteomes" id="UP000326557"/>
    </source>
</evidence>
<organism evidence="1 2">
    <name type="scientific">Pseudomonas fluorescens</name>
    <dbReference type="NCBI Taxonomy" id="294"/>
    <lineage>
        <taxon>Bacteria</taxon>
        <taxon>Pseudomonadati</taxon>
        <taxon>Pseudomonadota</taxon>
        <taxon>Gammaproteobacteria</taxon>
        <taxon>Pseudomonadales</taxon>
        <taxon>Pseudomonadaceae</taxon>
        <taxon>Pseudomonas</taxon>
    </lineage>
</organism>
<reference evidence="1 2" key="1">
    <citation type="submission" date="2019-09" db="EMBL/GenBank/DDBJ databases">
        <authorList>
            <person name="Chandra G."/>
            <person name="Truman W A."/>
        </authorList>
    </citation>
    <scope>NUCLEOTIDE SEQUENCE [LARGE SCALE GENOMIC DNA]</scope>
    <source>
        <strain evidence="1">PS704</strain>
    </source>
</reference>
<dbReference type="RefSeq" id="WP_150636669.1">
    <property type="nucleotide sequence ID" value="NZ_CABVHP010000002.1"/>
</dbReference>
<sequence>MHSELESQVWRLVQQACDATMFDALIQHAVDSFKRPPGFNPLVRLHASDVGQLGLQTLREVLHSRGVRSEATLERPDCLQLRSRLKDHIRWQLQEYLVRGGYSTEEMQEDQLGRDLGL</sequence>
<dbReference type="AlphaFoldDB" id="A0A5E7AJN8"/>
<accession>A0A5E7AJN8</accession>
<protein>
    <submittedName>
        <fullName evidence="1">Uncharacterized protein</fullName>
    </submittedName>
</protein>